<comment type="caution">
    <text evidence="2">The sequence shown here is derived from an EMBL/GenBank/DDBJ whole genome shotgun (WGS) entry which is preliminary data.</text>
</comment>
<name>A0A8X6H818_TRICU</name>
<feature type="region of interest" description="Disordered" evidence="1">
    <location>
        <begin position="1"/>
        <end position="130"/>
    </location>
</feature>
<feature type="compositionally biased region" description="Polar residues" evidence="1">
    <location>
        <begin position="81"/>
        <end position="90"/>
    </location>
</feature>
<keyword evidence="3" id="KW-1185">Reference proteome</keyword>
<dbReference type="OrthoDB" id="10251574at2759"/>
<reference evidence="2" key="1">
    <citation type="submission" date="2020-07" db="EMBL/GenBank/DDBJ databases">
        <title>Multicomponent nature underlies the extraordinary mechanical properties of spider dragline silk.</title>
        <authorList>
            <person name="Kono N."/>
            <person name="Nakamura H."/>
            <person name="Mori M."/>
            <person name="Yoshida Y."/>
            <person name="Ohtoshi R."/>
            <person name="Malay A.D."/>
            <person name="Moran D.A.P."/>
            <person name="Tomita M."/>
            <person name="Numata K."/>
            <person name="Arakawa K."/>
        </authorList>
    </citation>
    <scope>NUCLEOTIDE SEQUENCE</scope>
</reference>
<dbReference type="EMBL" id="BMAO01017825">
    <property type="protein sequence ID" value="GFR18692.1"/>
    <property type="molecule type" value="Genomic_DNA"/>
</dbReference>
<sequence length="130" mass="13803">MRGPRTRSSPRSSRSSNAGSSSPAQQQIPNLDSDSSEVMPPPSSSPPHDNMGDYHFSSPPEPTNQGAFSELDMSSPLCYGTPSSHSTTGRSVGRGTPIRQRHDIQNEGRMRQVNVGAENPSLTSANAALP</sequence>
<accession>A0A8X6H818</accession>
<evidence type="ECO:0000256" key="1">
    <source>
        <dbReference type="SAM" id="MobiDB-lite"/>
    </source>
</evidence>
<gene>
    <name evidence="2" type="ORF">TNCT_486721</name>
</gene>
<proteinExistence type="predicted"/>
<organism evidence="2 3">
    <name type="scientific">Trichonephila clavata</name>
    <name type="common">Joro spider</name>
    <name type="synonym">Nephila clavata</name>
    <dbReference type="NCBI Taxonomy" id="2740835"/>
    <lineage>
        <taxon>Eukaryota</taxon>
        <taxon>Metazoa</taxon>
        <taxon>Ecdysozoa</taxon>
        <taxon>Arthropoda</taxon>
        <taxon>Chelicerata</taxon>
        <taxon>Arachnida</taxon>
        <taxon>Araneae</taxon>
        <taxon>Araneomorphae</taxon>
        <taxon>Entelegynae</taxon>
        <taxon>Araneoidea</taxon>
        <taxon>Nephilidae</taxon>
        <taxon>Trichonephila</taxon>
    </lineage>
</organism>
<feature type="compositionally biased region" description="Basic and acidic residues" evidence="1">
    <location>
        <begin position="100"/>
        <end position="110"/>
    </location>
</feature>
<dbReference type="Proteomes" id="UP000887116">
    <property type="component" value="Unassembled WGS sequence"/>
</dbReference>
<dbReference type="AlphaFoldDB" id="A0A8X6H818"/>
<feature type="compositionally biased region" description="Low complexity" evidence="1">
    <location>
        <begin position="1"/>
        <end position="24"/>
    </location>
</feature>
<evidence type="ECO:0000313" key="3">
    <source>
        <dbReference type="Proteomes" id="UP000887116"/>
    </source>
</evidence>
<evidence type="ECO:0000313" key="2">
    <source>
        <dbReference type="EMBL" id="GFR18692.1"/>
    </source>
</evidence>
<protein>
    <submittedName>
        <fullName evidence="2">Uncharacterized protein</fullName>
    </submittedName>
</protein>
<feature type="compositionally biased region" description="Polar residues" evidence="1">
    <location>
        <begin position="120"/>
        <end position="130"/>
    </location>
</feature>